<dbReference type="EMBL" id="KZ613954">
    <property type="protein sequence ID" value="PMD34350.1"/>
    <property type="molecule type" value="Genomic_DNA"/>
</dbReference>
<proteinExistence type="predicted"/>
<dbReference type="Proteomes" id="UP000235786">
    <property type="component" value="Unassembled WGS sequence"/>
</dbReference>
<reference evidence="2 3" key="1">
    <citation type="submission" date="2016-04" db="EMBL/GenBank/DDBJ databases">
        <title>A degradative enzymes factory behind the ericoid mycorrhizal symbiosis.</title>
        <authorList>
            <consortium name="DOE Joint Genome Institute"/>
            <person name="Martino E."/>
            <person name="Morin E."/>
            <person name="Grelet G."/>
            <person name="Kuo A."/>
            <person name="Kohler A."/>
            <person name="Daghino S."/>
            <person name="Barry K."/>
            <person name="Choi C."/>
            <person name="Cichocki N."/>
            <person name="Clum A."/>
            <person name="Copeland A."/>
            <person name="Hainaut M."/>
            <person name="Haridas S."/>
            <person name="Labutti K."/>
            <person name="Lindquist E."/>
            <person name="Lipzen A."/>
            <person name="Khouja H.-R."/>
            <person name="Murat C."/>
            <person name="Ohm R."/>
            <person name="Olson A."/>
            <person name="Spatafora J."/>
            <person name="Veneault-Fourrey C."/>
            <person name="Henrissat B."/>
            <person name="Grigoriev I."/>
            <person name="Martin F."/>
            <person name="Perotto S."/>
        </authorList>
    </citation>
    <scope>NUCLEOTIDE SEQUENCE [LARGE SCALE GENOMIC DNA]</scope>
    <source>
        <strain evidence="2 3">F</strain>
    </source>
</reference>
<feature type="region of interest" description="Disordered" evidence="1">
    <location>
        <begin position="188"/>
        <end position="216"/>
    </location>
</feature>
<sequence>MYPTWFKESAGELQLPVFRIQLHDSMHSPRHQDEGPILVKYDGLLLDSTPEARKSKYTLLRSGNRGGDNENAVAKPRRNNSSINFDSVAEEFNTCIPLSTIDKHTEALPRLDSTQKIFLKNENIQKKIWDIQREILDIQEKILDIQKQTWDIQKKMWEEYNLRIHKTSRHSVAAANLSWTPCQMVNIEPGGKQPKQSKSVAGFKNQGSKRREKANKAIDPDSNYFDQSISWLSTANGKINDNSYLATYAIHHVTWSLEPWPGPTYHFTEPHEDKIACDEAAISYEAESLSDPYGQIIKGHLTTVEEGTLESYIRVEDERSHDARPYSHVRCFKLCSRFDPDDENSFIQASCNALLPNEALSTPLLEVPPSRKKYVFVWQCCACGTSRINIMVNNCPECSEPRCGYCKTEKVQVR</sequence>
<evidence type="ECO:0000313" key="3">
    <source>
        <dbReference type="Proteomes" id="UP000235786"/>
    </source>
</evidence>
<dbReference type="OrthoDB" id="3472818at2759"/>
<accession>A0A2J6R756</accession>
<dbReference type="AlphaFoldDB" id="A0A2J6R756"/>
<protein>
    <submittedName>
        <fullName evidence="2">Uncharacterized protein</fullName>
    </submittedName>
</protein>
<name>A0A2J6R756_HYAVF</name>
<evidence type="ECO:0000256" key="1">
    <source>
        <dbReference type="SAM" id="MobiDB-lite"/>
    </source>
</evidence>
<feature type="region of interest" description="Disordered" evidence="1">
    <location>
        <begin position="60"/>
        <end position="79"/>
    </location>
</feature>
<organism evidence="2 3">
    <name type="scientific">Hyaloscypha variabilis (strain UAMH 11265 / GT02V1 / F)</name>
    <name type="common">Meliniomyces variabilis</name>
    <dbReference type="NCBI Taxonomy" id="1149755"/>
    <lineage>
        <taxon>Eukaryota</taxon>
        <taxon>Fungi</taxon>
        <taxon>Dikarya</taxon>
        <taxon>Ascomycota</taxon>
        <taxon>Pezizomycotina</taxon>
        <taxon>Leotiomycetes</taxon>
        <taxon>Helotiales</taxon>
        <taxon>Hyaloscyphaceae</taxon>
        <taxon>Hyaloscypha</taxon>
        <taxon>Hyaloscypha variabilis</taxon>
    </lineage>
</organism>
<keyword evidence="3" id="KW-1185">Reference proteome</keyword>
<gene>
    <name evidence="2" type="ORF">L207DRAFT_638860</name>
</gene>
<evidence type="ECO:0000313" key="2">
    <source>
        <dbReference type="EMBL" id="PMD34350.1"/>
    </source>
</evidence>